<name>A0A8X6UE69_NEPPI</name>
<keyword evidence="3" id="KW-1185">Reference proteome</keyword>
<feature type="region of interest" description="Disordered" evidence="1">
    <location>
        <begin position="28"/>
        <end position="71"/>
    </location>
</feature>
<organism evidence="2 3">
    <name type="scientific">Nephila pilipes</name>
    <name type="common">Giant wood spider</name>
    <name type="synonym">Nephila maculata</name>
    <dbReference type="NCBI Taxonomy" id="299642"/>
    <lineage>
        <taxon>Eukaryota</taxon>
        <taxon>Metazoa</taxon>
        <taxon>Ecdysozoa</taxon>
        <taxon>Arthropoda</taxon>
        <taxon>Chelicerata</taxon>
        <taxon>Arachnida</taxon>
        <taxon>Araneae</taxon>
        <taxon>Araneomorphae</taxon>
        <taxon>Entelegynae</taxon>
        <taxon>Araneoidea</taxon>
        <taxon>Nephilidae</taxon>
        <taxon>Nephila</taxon>
    </lineage>
</organism>
<protein>
    <submittedName>
        <fullName evidence="2">Uncharacterized protein</fullName>
    </submittedName>
</protein>
<dbReference type="Proteomes" id="UP000887013">
    <property type="component" value="Unassembled WGS sequence"/>
</dbReference>
<proteinExistence type="predicted"/>
<evidence type="ECO:0000256" key="1">
    <source>
        <dbReference type="SAM" id="MobiDB-lite"/>
    </source>
</evidence>
<dbReference type="EMBL" id="BMAW01081091">
    <property type="protein sequence ID" value="GFU22876.1"/>
    <property type="molecule type" value="Genomic_DNA"/>
</dbReference>
<sequence>MFHYSSCFLQGYTMKRVEKNAAVHLSREHGYNDIRKTPSRDEKHNAGKAQGAKAPRNQTSGKRTRRPKHTNALSFAEITEATKKSQPQSPSRTAAAVAKANAKHCSLRVLFGKTAQPVTGCPATRHQVKHTRFRARRSAASRLPAAICRGAIALEYVHSGPPIAFVSFLAAKLEGEYNNLMVVCVYYVYL</sequence>
<accession>A0A8X6UE69</accession>
<feature type="compositionally biased region" description="Basic and acidic residues" evidence="1">
    <location>
        <begin position="28"/>
        <end position="45"/>
    </location>
</feature>
<evidence type="ECO:0000313" key="2">
    <source>
        <dbReference type="EMBL" id="GFU22876.1"/>
    </source>
</evidence>
<reference evidence="2" key="1">
    <citation type="submission" date="2020-08" db="EMBL/GenBank/DDBJ databases">
        <title>Multicomponent nature underlies the extraordinary mechanical properties of spider dragline silk.</title>
        <authorList>
            <person name="Kono N."/>
            <person name="Nakamura H."/>
            <person name="Mori M."/>
            <person name="Yoshida Y."/>
            <person name="Ohtoshi R."/>
            <person name="Malay A.D."/>
            <person name="Moran D.A.P."/>
            <person name="Tomita M."/>
            <person name="Numata K."/>
            <person name="Arakawa K."/>
        </authorList>
    </citation>
    <scope>NUCLEOTIDE SEQUENCE</scope>
</reference>
<dbReference type="AlphaFoldDB" id="A0A8X6UE69"/>
<comment type="caution">
    <text evidence="2">The sequence shown here is derived from an EMBL/GenBank/DDBJ whole genome shotgun (WGS) entry which is preliminary data.</text>
</comment>
<evidence type="ECO:0000313" key="3">
    <source>
        <dbReference type="Proteomes" id="UP000887013"/>
    </source>
</evidence>
<gene>
    <name evidence="2" type="ORF">NPIL_68271</name>
</gene>